<keyword evidence="1" id="KW-1133">Transmembrane helix</keyword>
<evidence type="ECO:0000256" key="1">
    <source>
        <dbReference type="SAM" id="Phobius"/>
    </source>
</evidence>
<evidence type="ECO:0000313" key="2">
    <source>
        <dbReference type="Proteomes" id="UP000504637"/>
    </source>
</evidence>
<dbReference type="Proteomes" id="UP000504637">
    <property type="component" value="Unplaced"/>
</dbReference>
<accession>A0A6J3M9D7</accession>
<keyword evidence="1" id="KW-0472">Membrane</keyword>
<sequence>MSLMNCAYKLNRNGGPSSPYCLKATLPSTRSGNFMLCQYAMRGTETGPLSIWLCMLTALCVSCSTTSVIGRFHFSCLLSILSTLKRMLYRRGSRCCTKGHHTGVTDKRHNATSRHADRVGAMTSPWVVVVAQPTQTGRSMVSNIGNGKSQWSHEVRVRLGSI</sequence>
<feature type="transmembrane region" description="Helical" evidence="1">
    <location>
        <begin position="49"/>
        <end position="81"/>
    </location>
</feature>
<keyword evidence="1" id="KW-0812">Transmembrane</keyword>
<proteinExistence type="predicted"/>
<name>A0A6J3M9D7_9PEZI</name>
<evidence type="ECO:0000313" key="3">
    <source>
        <dbReference type="RefSeq" id="XP_033461270.1"/>
    </source>
</evidence>
<gene>
    <name evidence="3" type="ORF">K489DRAFT_177707</name>
</gene>
<dbReference type="AlphaFoldDB" id="A0A6J3M9D7"/>
<dbReference type="RefSeq" id="XP_033461270.1">
    <property type="nucleotide sequence ID" value="XM_033599427.1"/>
</dbReference>
<reference evidence="3" key="2">
    <citation type="submission" date="2020-04" db="EMBL/GenBank/DDBJ databases">
        <authorList>
            <consortium name="NCBI Genome Project"/>
        </authorList>
    </citation>
    <scope>NUCLEOTIDE SEQUENCE</scope>
    <source>
        <strain evidence="3">CBS 342.82</strain>
    </source>
</reference>
<dbReference type="GeneID" id="54357226"/>
<reference evidence="3" key="1">
    <citation type="submission" date="2020-01" db="EMBL/GenBank/DDBJ databases">
        <authorList>
            <consortium name="DOE Joint Genome Institute"/>
            <person name="Haridas S."/>
            <person name="Albert R."/>
            <person name="Binder M."/>
            <person name="Bloem J."/>
            <person name="Labutti K."/>
            <person name="Salamov A."/>
            <person name="Andreopoulos B."/>
            <person name="Baker S.E."/>
            <person name="Barry K."/>
            <person name="Bills G."/>
            <person name="Bluhm B.H."/>
            <person name="Cannon C."/>
            <person name="Castanera R."/>
            <person name="Culley D.E."/>
            <person name="Daum C."/>
            <person name="Ezra D."/>
            <person name="Gonzalez J.B."/>
            <person name="Henrissat B."/>
            <person name="Kuo A."/>
            <person name="Liang C."/>
            <person name="Lipzen A."/>
            <person name="Lutzoni F."/>
            <person name="Magnuson J."/>
            <person name="Mondo S."/>
            <person name="Nolan M."/>
            <person name="Ohm R."/>
            <person name="Pangilinan J."/>
            <person name="Park H.-J."/>
            <person name="Ramirez L."/>
            <person name="Alfaro M."/>
            <person name="Sun H."/>
            <person name="Tritt A."/>
            <person name="Yoshinaga Y."/>
            <person name="Zwiers L.-H."/>
            <person name="Turgeon B.G."/>
            <person name="Goodwin S.B."/>
            <person name="Spatafora J.W."/>
            <person name="Crous P.W."/>
            <person name="Grigoriev I.V."/>
        </authorList>
    </citation>
    <scope>NUCLEOTIDE SEQUENCE</scope>
    <source>
        <strain evidence="3">CBS 342.82</strain>
    </source>
</reference>
<protein>
    <submittedName>
        <fullName evidence="3">Uncharacterized protein</fullName>
    </submittedName>
</protein>
<organism evidence="3">
    <name type="scientific">Dissoconium aciculare CBS 342.82</name>
    <dbReference type="NCBI Taxonomy" id="1314786"/>
    <lineage>
        <taxon>Eukaryota</taxon>
        <taxon>Fungi</taxon>
        <taxon>Dikarya</taxon>
        <taxon>Ascomycota</taxon>
        <taxon>Pezizomycotina</taxon>
        <taxon>Dothideomycetes</taxon>
        <taxon>Dothideomycetidae</taxon>
        <taxon>Mycosphaerellales</taxon>
        <taxon>Dissoconiaceae</taxon>
        <taxon>Dissoconium</taxon>
    </lineage>
</organism>
<keyword evidence="2" id="KW-1185">Reference proteome</keyword>
<reference evidence="3" key="3">
    <citation type="submission" date="2025-08" db="UniProtKB">
        <authorList>
            <consortium name="RefSeq"/>
        </authorList>
    </citation>
    <scope>IDENTIFICATION</scope>
    <source>
        <strain evidence="3">CBS 342.82</strain>
    </source>
</reference>